<feature type="compositionally biased region" description="Pro residues" evidence="2">
    <location>
        <begin position="59"/>
        <end position="69"/>
    </location>
</feature>
<dbReference type="PANTHER" id="PTHR37423">
    <property type="entry name" value="SOLUBLE LYTIC MUREIN TRANSGLYCOSYLASE-RELATED"/>
    <property type="match status" value="1"/>
</dbReference>
<evidence type="ECO:0000313" key="4">
    <source>
        <dbReference type="EMBL" id="HGS04230.1"/>
    </source>
</evidence>
<dbReference type="Pfam" id="PF01464">
    <property type="entry name" value="SLT"/>
    <property type="match status" value="1"/>
</dbReference>
<dbReference type="Gene3D" id="1.10.530.10">
    <property type="match status" value="1"/>
</dbReference>
<gene>
    <name evidence="4" type="ORF">ENT08_00545</name>
</gene>
<dbReference type="EMBL" id="DSXI01000031">
    <property type="protein sequence ID" value="HGS04230.1"/>
    <property type="molecule type" value="Genomic_DNA"/>
</dbReference>
<dbReference type="GO" id="GO:0000270">
    <property type="term" value="P:peptidoglycan metabolic process"/>
    <property type="evidence" value="ECO:0007669"/>
    <property type="project" value="InterPro"/>
</dbReference>
<feature type="compositionally biased region" description="Basic and acidic residues" evidence="2">
    <location>
        <begin position="486"/>
        <end position="498"/>
    </location>
</feature>
<sequence>MVDSAHPSHGGGGTFGPEQITGHVGQNETRGNPMLSWKTGVVLLCVWCIGCGGGKMATAPPPPPPPADPGPEIVADDPGESLAEQLSEKRLEELIAKSGLQGVDPILESELKKWDQTLKFDVPIDMNKQVKAYLVYFTTERKGVIRKYLSRSSRYLPMIKEIFQEHGLPEDLAYLAMIESGFNPHAYSHAHACGMWQFIKGTGLRYGLAINNYIDERRDPEKSTHAAARYLSDLYKQFGSWYLAAASYNCGEGRVAREINGSTHRNFWELSDNQRLPTETKNYVPQMIAATIIAKNPEKFGFKGIPYLPPLQYDTVKVTEPTSLKAASVACNVPPEEIELLNPELRRGMTPPDMPSYTLKIPKNSKELFAKNIQIARIELPAVASGPVQEYRSAPRRGTVRSESPARKTSSSVASSRSRSKSSAKAGHSPKARQIQTASVKKGKGTNGQSGGTVQEASILGRARAASGNGSSKGGDSKAKAAKSGTAEKKATGSDLSRKPKKKGATTSGAPSSPASGGTASKKGAGDKRAATAKTKRLGG</sequence>
<dbReference type="PANTHER" id="PTHR37423:SF2">
    <property type="entry name" value="MEMBRANE-BOUND LYTIC MUREIN TRANSGLYCOSYLASE C"/>
    <property type="match status" value="1"/>
</dbReference>
<feature type="region of interest" description="Disordered" evidence="2">
    <location>
        <begin position="1"/>
        <end position="28"/>
    </location>
</feature>
<dbReference type="GO" id="GO:0008933">
    <property type="term" value="F:peptidoglycan lytic transglycosylase activity"/>
    <property type="evidence" value="ECO:0007669"/>
    <property type="project" value="InterPro"/>
</dbReference>
<evidence type="ECO:0000256" key="1">
    <source>
        <dbReference type="ARBA" id="ARBA00007734"/>
    </source>
</evidence>
<reference evidence="4" key="1">
    <citation type="journal article" date="2020" name="mSystems">
        <title>Genome- and Community-Level Interaction Insights into Carbon Utilization and Element Cycling Functions of Hydrothermarchaeota in Hydrothermal Sediment.</title>
        <authorList>
            <person name="Zhou Z."/>
            <person name="Liu Y."/>
            <person name="Xu W."/>
            <person name="Pan J."/>
            <person name="Luo Z.H."/>
            <person name="Li M."/>
        </authorList>
    </citation>
    <scope>NUCLEOTIDE SEQUENCE [LARGE SCALE GENOMIC DNA]</scope>
    <source>
        <strain evidence="4">SpSt-548</strain>
    </source>
</reference>
<dbReference type="AlphaFoldDB" id="A0A7V4LBP7"/>
<comment type="similarity">
    <text evidence="1">Belongs to the transglycosylase Slt family.</text>
</comment>
<dbReference type="InterPro" id="IPR000189">
    <property type="entry name" value="Transglyc_AS"/>
</dbReference>
<proteinExistence type="inferred from homology"/>
<dbReference type="SUPFAM" id="SSF53955">
    <property type="entry name" value="Lysozyme-like"/>
    <property type="match status" value="1"/>
</dbReference>
<accession>A0A7V4LBP7</accession>
<feature type="compositionally biased region" description="Low complexity" evidence="2">
    <location>
        <begin position="407"/>
        <end position="426"/>
    </location>
</feature>
<protein>
    <recommendedName>
        <fullName evidence="3">Transglycosylase SLT domain-containing protein</fullName>
    </recommendedName>
</protein>
<feature type="domain" description="Transglycosylase SLT" evidence="3">
    <location>
        <begin position="165"/>
        <end position="269"/>
    </location>
</feature>
<dbReference type="InterPro" id="IPR008258">
    <property type="entry name" value="Transglycosylase_SLT_dom_1"/>
</dbReference>
<name>A0A7V4LBP7_9BACT</name>
<feature type="region of interest" description="Disordered" evidence="2">
    <location>
        <begin position="388"/>
        <end position="540"/>
    </location>
</feature>
<feature type="compositionally biased region" description="Low complexity" evidence="2">
    <location>
        <begin position="461"/>
        <end position="470"/>
    </location>
</feature>
<dbReference type="GO" id="GO:0016020">
    <property type="term" value="C:membrane"/>
    <property type="evidence" value="ECO:0007669"/>
    <property type="project" value="InterPro"/>
</dbReference>
<feature type="compositionally biased region" description="Low complexity" evidence="2">
    <location>
        <begin position="505"/>
        <end position="523"/>
    </location>
</feature>
<dbReference type="InterPro" id="IPR023346">
    <property type="entry name" value="Lysozyme-like_dom_sf"/>
</dbReference>
<evidence type="ECO:0000259" key="3">
    <source>
        <dbReference type="Pfam" id="PF01464"/>
    </source>
</evidence>
<dbReference type="CDD" id="cd16894">
    <property type="entry name" value="MltD-like"/>
    <property type="match status" value="1"/>
</dbReference>
<feature type="region of interest" description="Disordered" evidence="2">
    <location>
        <begin position="59"/>
        <end position="78"/>
    </location>
</feature>
<evidence type="ECO:0000256" key="2">
    <source>
        <dbReference type="SAM" id="MobiDB-lite"/>
    </source>
</evidence>
<comment type="caution">
    <text evidence="4">The sequence shown here is derived from an EMBL/GenBank/DDBJ whole genome shotgun (WGS) entry which is preliminary data.</text>
</comment>
<dbReference type="PROSITE" id="PS00922">
    <property type="entry name" value="TRANSGLYCOSYLASE"/>
    <property type="match status" value="1"/>
</dbReference>
<organism evidence="4">
    <name type="scientific">Desulfobacca acetoxidans</name>
    <dbReference type="NCBI Taxonomy" id="60893"/>
    <lineage>
        <taxon>Bacteria</taxon>
        <taxon>Pseudomonadati</taxon>
        <taxon>Thermodesulfobacteriota</taxon>
        <taxon>Desulfobaccia</taxon>
        <taxon>Desulfobaccales</taxon>
        <taxon>Desulfobaccaceae</taxon>
        <taxon>Desulfobacca</taxon>
    </lineage>
</organism>